<dbReference type="RefSeq" id="WP_004860225.1">
    <property type="nucleotide sequence ID" value="NZ_CP145156.1"/>
</dbReference>
<accession>A0ABZ2DP66</accession>
<dbReference type="Proteomes" id="UP001350972">
    <property type="component" value="Chromosome"/>
</dbReference>
<gene>
    <name evidence="1" type="ORF">LM286_17105</name>
</gene>
<protein>
    <submittedName>
        <fullName evidence="1">Uncharacterized protein</fullName>
    </submittedName>
</protein>
<organism evidence="1 2">
    <name type="scientific">Raoultella ornithinolytica</name>
    <name type="common">Klebsiella ornithinolytica</name>
    <dbReference type="NCBI Taxonomy" id="54291"/>
    <lineage>
        <taxon>Bacteria</taxon>
        <taxon>Pseudomonadati</taxon>
        <taxon>Pseudomonadota</taxon>
        <taxon>Gammaproteobacteria</taxon>
        <taxon>Enterobacterales</taxon>
        <taxon>Enterobacteriaceae</taxon>
        <taxon>Klebsiella/Raoultella group</taxon>
        <taxon>Raoultella</taxon>
    </lineage>
</organism>
<reference evidence="1 2" key="1">
    <citation type="submission" date="2024-02" db="EMBL/GenBank/DDBJ databases">
        <title>Tn5403 promotes plasmid rearrangements and degradation of the Klebsiella pneumoniae carbapenemase (KPC) transposon Tn4401.</title>
        <authorList>
            <person name="Sheppard A.E."/>
            <person name="Barry K.E."/>
            <person name="Parikh H.I."/>
            <person name="Vegesana K."/>
            <person name="Sebra R."/>
            <person name="George S."/>
            <person name="Sanderson N.D."/>
            <person name="Stoesser N."/>
            <person name="Eyre D.W."/>
            <person name="Crook D.W."/>
            <person name="Walker A.S."/>
            <person name="Mathers A.J."/>
        </authorList>
    </citation>
    <scope>NUCLEOTIDE SEQUENCE [LARGE SCALE GENOMIC DNA]</scope>
    <source>
        <strain evidence="1 2">CAV1921</strain>
    </source>
</reference>
<sequence length="109" mass="12425">MNVLGLQNIRGTIVEDNFLSELEASGGIVLHANMCYPVAEYKDTDIRIAIEPIDLAYMRDLTNDYAVMSRNNEYEHKIEGDLFEALSQAVDRFKSAVVLYMFVKTIPIY</sequence>
<evidence type="ECO:0000313" key="2">
    <source>
        <dbReference type="Proteomes" id="UP001350972"/>
    </source>
</evidence>
<evidence type="ECO:0000313" key="1">
    <source>
        <dbReference type="EMBL" id="WWC10073.1"/>
    </source>
</evidence>
<dbReference type="EMBL" id="CP145163">
    <property type="protein sequence ID" value="WWC10073.1"/>
    <property type="molecule type" value="Genomic_DNA"/>
</dbReference>
<name>A0ABZ2DP66_RAOOR</name>
<proteinExistence type="predicted"/>
<keyword evidence="2" id="KW-1185">Reference proteome</keyword>